<proteinExistence type="predicted"/>
<feature type="compositionally biased region" description="Polar residues" evidence="1">
    <location>
        <begin position="25"/>
        <end position="35"/>
    </location>
</feature>
<accession>A0A7D5UQS0</accession>
<dbReference type="EMBL" id="CP058932">
    <property type="protein sequence ID" value="QLI64351.1"/>
    <property type="molecule type" value="Genomic_DNA"/>
</dbReference>
<sequence>MGFSSLVPSGASMAMVVSLEKQAGGTHTSVAQATMHTPAHPVTPTAMPNGPANAAEPPAHSQQATEQAEKPAMPAKAYLA</sequence>
<feature type="region of interest" description="Disordered" evidence="1">
    <location>
        <begin position="22"/>
        <end position="80"/>
    </location>
</feature>
<evidence type="ECO:0000256" key="1">
    <source>
        <dbReference type="SAM" id="MobiDB-lite"/>
    </source>
</evidence>
<evidence type="ECO:0000313" key="2">
    <source>
        <dbReference type="EMBL" id="QLI64351.1"/>
    </source>
</evidence>
<keyword evidence="3" id="KW-1185">Reference proteome</keyword>
<evidence type="ECO:0000313" key="3">
    <source>
        <dbReference type="Proteomes" id="UP000510686"/>
    </source>
</evidence>
<dbReference type="GeneID" id="90967557"/>
<dbReference type="Proteomes" id="UP000510686">
    <property type="component" value="Chromosome 1"/>
</dbReference>
<gene>
    <name evidence="2" type="ORF">G6M90_00g028610</name>
</gene>
<dbReference type="RefSeq" id="XP_065985743.1">
    <property type="nucleotide sequence ID" value="XM_066130016.1"/>
</dbReference>
<reference evidence="2 3" key="1">
    <citation type="submission" date="2020-07" db="EMBL/GenBank/DDBJ databases">
        <title>Telomere length de novo assembly of all 7 chromosomes of the fungus, Metarhizium brunneum, using a novel assembly pipeline.</title>
        <authorList>
            <person name="Saud z."/>
            <person name="Kortsinoglou A."/>
            <person name="Kouvelis V.N."/>
            <person name="Butt T.M."/>
        </authorList>
    </citation>
    <scope>NUCLEOTIDE SEQUENCE [LARGE SCALE GENOMIC DNA]</scope>
    <source>
        <strain evidence="2 3">4556</strain>
    </source>
</reference>
<name>A0A7D5UQS0_9HYPO</name>
<organism evidence="2 3">
    <name type="scientific">Metarhizium brunneum</name>
    <dbReference type="NCBI Taxonomy" id="500148"/>
    <lineage>
        <taxon>Eukaryota</taxon>
        <taxon>Fungi</taxon>
        <taxon>Dikarya</taxon>
        <taxon>Ascomycota</taxon>
        <taxon>Pezizomycotina</taxon>
        <taxon>Sordariomycetes</taxon>
        <taxon>Hypocreomycetidae</taxon>
        <taxon>Hypocreales</taxon>
        <taxon>Clavicipitaceae</taxon>
        <taxon>Metarhizium</taxon>
    </lineage>
</organism>
<feature type="compositionally biased region" description="Low complexity" evidence="1">
    <location>
        <begin position="46"/>
        <end position="59"/>
    </location>
</feature>
<dbReference type="KEGG" id="mbrn:90967557"/>
<protein>
    <submittedName>
        <fullName evidence="2">Uncharacterized protein</fullName>
    </submittedName>
</protein>
<dbReference type="AlphaFoldDB" id="A0A7D5UQS0"/>